<evidence type="ECO:0000313" key="1">
    <source>
        <dbReference type="EMBL" id="QEG22585.1"/>
    </source>
</evidence>
<evidence type="ECO:0000313" key="2">
    <source>
        <dbReference type="Proteomes" id="UP000322214"/>
    </source>
</evidence>
<reference evidence="1 2" key="1">
    <citation type="submission" date="2019-08" db="EMBL/GenBank/DDBJ databases">
        <title>Deep-cultivation of Planctomycetes and their phenomic and genomic characterization uncovers novel biology.</title>
        <authorList>
            <person name="Wiegand S."/>
            <person name="Jogler M."/>
            <person name="Boedeker C."/>
            <person name="Pinto D."/>
            <person name="Vollmers J."/>
            <person name="Rivas-Marin E."/>
            <person name="Kohn T."/>
            <person name="Peeters S.H."/>
            <person name="Heuer A."/>
            <person name="Rast P."/>
            <person name="Oberbeckmann S."/>
            <person name="Bunk B."/>
            <person name="Jeske O."/>
            <person name="Meyerdierks A."/>
            <person name="Storesund J.E."/>
            <person name="Kallscheuer N."/>
            <person name="Luecker S."/>
            <person name="Lage O.M."/>
            <person name="Pohl T."/>
            <person name="Merkel B.J."/>
            <person name="Hornburger P."/>
            <person name="Mueller R.-W."/>
            <person name="Bruemmer F."/>
            <person name="Labrenz M."/>
            <person name="Spormann A.M."/>
            <person name="Op den Camp H."/>
            <person name="Overmann J."/>
            <person name="Amann R."/>
            <person name="Jetten M.S.M."/>
            <person name="Mascher T."/>
            <person name="Medema M.H."/>
            <person name="Devos D.P."/>
            <person name="Kaster A.-K."/>
            <person name="Ovreas L."/>
            <person name="Rohde M."/>
            <person name="Galperin M.Y."/>
            <person name="Jogler C."/>
        </authorList>
    </citation>
    <scope>NUCLEOTIDE SEQUENCE [LARGE SCALE GENOMIC DNA]</scope>
    <source>
        <strain evidence="1 2">FC18</strain>
    </source>
</reference>
<dbReference type="RefSeq" id="WP_075086403.1">
    <property type="nucleotide sequence ID" value="NZ_CP042912.1"/>
</dbReference>
<dbReference type="OrthoDB" id="9773478at2"/>
<dbReference type="InterPro" id="IPR011330">
    <property type="entry name" value="Glyco_hydro/deAcase_b/a-brl"/>
</dbReference>
<name>A0A5B9PBJ9_9BACT</name>
<dbReference type="InterPro" id="IPR005501">
    <property type="entry name" value="LamB/YcsF/PxpA-like"/>
</dbReference>
<keyword evidence="2" id="KW-1185">Reference proteome</keyword>
<accession>A0A5B9PBJ9</accession>
<dbReference type="GO" id="GO:0005975">
    <property type="term" value="P:carbohydrate metabolic process"/>
    <property type="evidence" value="ECO:0007669"/>
    <property type="project" value="InterPro"/>
</dbReference>
<dbReference type="EMBL" id="CP042912">
    <property type="protein sequence ID" value="QEG22585.1"/>
    <property type="molecule type" value="Genomic_DNA"/>
</dbReference>
<dbReference type="AlphaFoldDB" id="A0A5B9PBJ9"/>
<protein>
    <submittedName>
        <fullName evidence="1">LamB/YcsF family protein</fullName>
    </submittedName>
</protein>
<proteinExistence type="predicted"/>
<sequence length="243" mass="26823">MNHSAIEINCDVGELSRAIDDAILPLVTACNVCCGAHAGDIELIQGTIREAIRLGVNIGAHPSWPDRDNFGRVSLEISTDELRSSLSQQIEMVKEHVESCGGTLKHVKPHGALYHDVLHREELGELFIEVVLGFDSNLAVYGQAGSTFANQCAKHGLRFVHEAFGDRRYESATKLRSRNHSDALIESDTDFREHFQRLINGQVLDVHGRLSQIPVETICLHSDTPNAIAFARLAREIIGKQNA</sequence>
<dbReference type="KEGG" id="mff:MFFC18_24680"/>
<dbReference type="STRING" id="980251.GCA_001642875_04727"/>
<dbReference type="PANTHER" id="PTHR30292">
    <property type="entry name" value="UNCHARACTERIZED PROTEIN YBGL-RELATED"/>
    <property type="match status" value="1"/>
</dbReference>
<organism evidence="1 2">
    <name type="scientific">Mariniblastus fucicola</name>
    <dbReference type="NCBI Taxonomy" id="980251"/>
    <lineage>
        <taxon>Bacteria</taxon>
        <taxon>Pseudomonadati</taxon>
        <taxon>Planctomycetota</taxon>
        <taxon>Planctomycetia</taxon>
        <taxon>Pirellulales</taxon>
        <taxon>Pirellulaceae</taxon>
        <taxon>Mariniblastus</taxon>
    </lineage>
</organism>
<dbReference type="SUPFAM" id="SSF88713">
    <property type="entry name" value="Glycoside hydrolase/deacetylase"/>
    <property type="match status" value="1"/>
</dbReference>
<dbReference type="Proteomes" id="UP000322214">
    <property type="component" value="Chromosome"/>
</dbReference>
<gene>
    <name evidence="1" type="ORF">MFFC18_24680</name>
</gene>
<dbReference type="PANTHER" id="PTHR30292:SF0">
    <property type="entry name" value="5-OXOPROLINASE SUBUNIT A"/>
    <property type="match status" value="1"/>
</dbReference>
<dbReference type="Pfam" id="PF03746">
    <property type="entry name" value="LamB_YcsF"/>
    <property type="match status" value="1"/>
</dbReference>
<dbReference type="Gene3D" id="3.20.20.370">
    <property type="entry name" value="Glycoside hydrolase/deacetylase"/>
    <property type="match status" value="1"/>
</dbReference>
<dbReference type="CDD" id="cd10801">
    <property type="entry name" value="LamB_YcsF_like_1"/>
    <property type="match status" value="1"/>
</dbReference>